<dbReference type="CDD" id="cd01095">
    <property type="entry name" value="Nitrilotriacetate_monoxgenase"/>
    <property type="match status" value="1"/>
</dbReference>
<feature type="binding site" evidence="6">
    <location>
        <position position="181"/>
    </location>
    <ligand>
        <name>FMN</name>
        <dbReference type="ChEBI" id="CHEBI:58210"/>
    </ligand>
</feature>
<feature type="domain" description="Luciferase-like" evidence="7">
    <location>
        <begin position="55"/>
        <end position="415"/>
    </location>
</feature>
<keyword evidence="4 8" id="KW-0503">Monooxygenase</keyword>
<dbReference type="PANTHER" id="PTHR30011">
    <property type="entry name" value="ALKANESULFONATE MONOOXYGENASE-RELATED"/>
    <property type="match status" value="1"/>
</dbReference>
<feature type="binding site" evidence="6">
    <location>
        <position position="252"/>
    </location>
    <ligand>
        <name>FMN</name>
        <dbReference type="ChEBI" id="CHEBI:58210"/>
    </ligand>
</feature>
<dbReference type="PANTHER" id="PTHR30011:SF16">
    <property type="entry name" value="C2H2 FINGER DOMAIN TRANSCRIPTION FACTOR (EUROFUNG)-RELATED"/>
    <property type="match status" value="1"/>
</dbReference>
<dbReference type="GO" id="GO:0004497">
    <property type="term" value="F:monooxygenase activity"/>
    <property type="evidence" value="ECO:0007669"/>
    <property type="project" value="UniProtKB-KW"/>
</dbReference>
<reference evidence="8 9" key="1">
    <citation type="submission" date="2019-06" db="EMBL/GenBank/DDBJ databases">
        <title>Sorghum-associated microbial communities from plants grown in Nebraska, USA.</title>
        <authorList>
            <person name="Schachtman D."/>
        </authorList>
    </citation>
    <scope>NUCLEOTIDE SEQUENCE [LARGE SCALE GENOMIC DNA]</scope>
    <source>
        <strain evidence="8 9">2482</strain>
    </source>
</reference>
<evidence type="ECO:0000256" key="1">
    <source>
        <dbReference type="ARBA" id="ARBA00022630"/>
    </source>
</evidence>
<dbReference type="Pfam" id="PF00296">
    <property type="entry name" value="Bac_luciferase"/>
    <property type="match status" value="1"/>
</dbReference>
<evidence type="ECO:0000256" key="4">
    <source>
        <dbReference type="ARBA" id="ARBA00023033"/>
    </source>
</evidence>
<dbReference type="InterPro" id="IPR051260">
    <property type="entry name" value="Diverse_substr_monoxygenases"/>
</dbReference>
<feature type="binding site" evidence="6">
    <location>
        <position position="88"/>
    </location>
    <ligand>
        <name>FMN</name>
        <dbReference type="ChEBI" id="CHEBI:58210"/>
    </ligand>
</feature>
<evidence type="ECO:0000256" key="5">
    <source>
        <dbReference type="ARBA" id="ARBA00033748"/>
    </source>
</evidence>
<keyword evidence="1 6" id="KW-0285">Flavoprotein</keyword>
<comment type="caution">
    <text evidence="8">The sequence shown here is derived from an EMBL/GenBank/DDBJ whole genome shotgun (WGS) entry which is preliminary data.</text>
</comment>
<proteinExistence type="inferred from homology"/>
<gene>
    <name evidence="8" type="ORF">FB550_101573</name>
</gene>
<dbReference type="NCBIfam" id="TIGR03860">
    <property type="entry name" value="FMN_nitrolo"/>
    <property type="match status" value="1"/>
</dbReference>
<keyword evidence="3" id="KW-0560">Oxidoreductase</keyword>
<organism evidence="8 9">
    <name type="scientific">Neobacillus bataviensis</name>
    <dbReference type="NCBI Taxonomy" id="220685"/>
    <lineage>
        <taxon>Bacteria</taxon>
        <taxon>Bacillati</taxon>
        <taxon>Bacillota</taxon>
        <taxon>Bacilli</taxon>
        <taxon>Bacillales</taxon>
        <taxon>Bacillaceae</taxon>
        <taxon>Neobacillus</taxon>
    </lineage>
</organism>
<dbReference type="InterPro" id="IPR016215">
    <property type="entry name" value="NTA_MOA"/>
</dbReference>
<feature type="binding site" evidence="6">
    <location>
        <position position="177"/>
    </location>
    <ligand>
        <name>FMN</name>
        <dbReference type="ChEBI" id="CHEBI:58210"/>
    </ligand>
</feature>
<evidence type="ECO:0000259" key="7">
    <source>
        <dbReference type="Pfam" id="PF00296"/>
    </source>
</evidence>
<evidence type="ECO:0000313" key="9">
    <source>
        <dbReference type="Proteomes" id="UP000319671"/>
    </source>
</evidence>
<feature type="binding site" evidence="6">
    <location>
        <position position="251"/>
    </location>
    <ligand>
        <name>FMN</name>
        <dbReference type="ChEBI" id="CHEBI:58210"/>
    </ligand>
</feature>
<dbReference type="Proteomes" id="UP000319671">
    <property type="component" value="Unassembled WGS sequence"/>
</dbReference>
<evidence type="ECO:0000256" key="6">
    <source>
        <dbReference type="PIRSR" id="PIRSR000337-1"/>
    </source>
</evidence>
<dbReference type="GO" id="GO:0016705">
    <property type="term" value="F:oxidoreductase activity, acting on paired donors, with incorporation or reduction of molecular oxygen"/>
    <property type="evidence" value="ECO:0007669"/>
    <property type="project" value="InterPro"/>
</dbReference>
<keyword evidence="2 6" id="KW-0288">FMN</keyword>
<dbReference type="InterPro" id="IPR011251">
    <property type="entry name" value="Luciferase-like_dom"/>
</dbReference>
<dbReference type="PIRSF" id="PIRSF000337">
    <property type="entry name" value="NTA_MOA"/>
    <property type="match status" value="1"/>
</dbReference>
<sequence>MKSFIIFLTLKPTIRVGIINNPMSEGTEIVMSNKRQLKLGTIIHGVGGNIAAWRHPEVLTDASVNFDFYKEQAQKSETAKFDFVFIADGLHINEKSLPHFLNRFEPLTILSALAAVTSRIGLAGTVSTSYSEPFNVARQFSSLDHISHGRAGWNVVTSPLEKTALNFSKTIEEHPNHPKRYRIASEYLDVAKGLWDSWEDDAFIRSKESGVFFDSEKLHPLNHKGEFFSVQGPLNIGRSKQGRPIVFQAGSSEDGKNLAAKDADAIFTGHATLEEAQKFYQDVKRRTVEYGRNPDHILVLPGIEPIVGKTDEVADQKYQEIANLVSIEQALNYLGRFFEHHDFSQYPLDEPFPEIGDLGSNSFKSGTDRIKQEAREQNLTLRQVALRAATPKTPFIGTPEKVADRIQEWFEGYGADGFIIHFNVPSNLTSFIEHVVPILQERGLFRTEYEADTLRGNLGLPYPENRYLKNTVKNG</sequence>
<feature type="binding site" evidence="6">
    <location>
        <position position="125"/>
    </location>
    <ligand>
        <name>FMN</name>
        <dbReference type="ChEBI" id="CHEBI:58210"/>
    </ligand>
</feature>
<evidence type="ECO:0000256" key="3">
    <source>
        <dbReference type="ARBA" id="ARBA00023002"/>
    </source>
</evidence>
<protein>
    <submittedName>
        <fullName evidence="8">FMN-dependent oxidoreductase (Nitrilotriacetate monooxygenase family)</fullName>
    </submittedName>
</protein>
<dbReference type="AlphaFoldDB" id="A0A561DYU7"/>
<name>A0A561DYU7_9BACI</name>
<evidence type="ECO:0000313" key="8">
    <source>
        <dbReference type="EMBL" id="TWE08547.1"/>
    </source>
</evidence>
<accession>A0A561DYU7</accession>
<dbReference type="Gene3D" id="3.20.20.30">
    <property type="entry name" value="Luciferase-like domain"/>
    <property type="match status" value="1"/>
</dbReference>
<evidence type="ECO:0000256" key="2">
    <source>
        <dbReference type="ARBA" id="ARBA00022643"/>
    </source>
</evidence>
<dbReference type="EMBL" id="VIVN01000001">
    <property type="protein sequence ID" value="TWE08547.1"/>
    <property type="molecule type" value="Genomic_DNA"/>
</dbReference>
<dbReference type="InterPro" id="IPR036661">
    <property type="entry name" value="Luciferase-like_sf"/>
</dbReference>
<comment type="similarity">
    <text evidence="5">Belongs to the NtaA/SnaA/DszA monooxygenase family.</text>
</comment>
<dbReference type="SUPFAM" id="SSF51679">
    <property type="entry name" value="Bacterial luciferase-like"/>
    <property type="match status" value="1"/>
</dbReference>
<keyword evidence="9" id="KW-1185">Reference proteome</keyword>